<evidence type="ECO:0000256" key="3">
    <source>
        <dbReference type="ARBA" id="ARBA00022475"/>
    </source>
</evidence>
<comment type="subcellular location">
    <subcellularLocation>
        <location evidence="1 7">Cell membrane</location>
        <topology evidence="1 7">Multi-pass membrane protein</topology>
    </subcellularLocation>
</comment>
<feature type="transmembrane region" description="Helical" evidence="7">
    <location>
        <begin position="176"/>
        <end position="197"/>
    </location>
</feature>
<dbReference type="InterPro" id="IPR000515">
    <property type="entry name" value="MetI-like"/>
</dbReference>
<keyword evidence="2 7" id="KW-0813">Transport</keyword>
<evidence type="ECO:0000256" key="4">
    <source>
        <dbReference type="ARBA" id="ARBA00022692"/>
    </source>
</evidence>
<dbReference type="InterPro" id="IPR035906">
    <property type="entry name" value="MetI-like_sf"/>
</dbReference>
<feature type="transmembrane region" description="Helical" evidence="7">
    <location>
        <begin position="108"/>
        <end position="130"/>
    </location>
</feature>
<dbReference type="OrthoDB" id="3173654at2"/>
<dbReference type="CDD" id="cd06261">
    <property type="entry name" value="TM_PBP2"/>
    <property type="match status" value="1"/>
</dbReference>
<keyword evidence="5 7" id="KW-1133">Transmembrane helix</keyword>
<dbReference type="PANTHER" id="PTHR30151">
    <property type="entry name" value="ALKANE SULFONATE ABC TRANSPORTER-RELATED, MEMBRANE SUBUNIT"/>
    <property type="match status" value="1"/>
</dbReference>
<evidence type="ECO:0000313" key="12">
    <source>
        <dbReference type="Proteomes" id="UP000465302"/>
    </source>
</evidence>
<organism evidence="10 11">
    <name type="scientific">Mycolicibacterium agri</name>
    <name type="common">Mycobacterium agri</name>
    <dbReference type="NCBI Taxonomy" id="36811"/>
    <lineage>
        <taxon>Bacteria</taxon>
        <taxon>Bacillati</taxon>
        <taxon>Actinomycetota</taxon>
        <taxon>Actinomycetes</taxon>
        <taxon>Mycobacteriales</taxon>
        <taxon>Mycobacteriaceae</taxon>
        <taxon>Mycolicibacterium</taxon>
    </lineage>
</organism>
<dbReference type="EMBL" id="PDCP01000001">
    <property type="protein sequence ID" value="PEG43128.1"/>
    <property type="molecule type" value="Genomic_DNA"/>
</dbReference>
<feature type="transmembrane region" description="Helical" evidence="7">
    <location>
        <begin position="136"/>
        <end position="155"/>
    </location>
</feature>
<name>A0A2A7NI38_MYCAG</name>
<protein>
    <submittedName>
        <fullName evidence="9">ABC nitrate/sulfonate/bicarbonate family protein transporter inner membrane subunit</fullName>
    </submittedName>
    <submittedName>
        <fullName evidence="10">Nitrate ABC transporter permease</fullName>
    </submittedName>
</protein>
<dbReference type="PROSITE" id="PS50928">
    <property type="entry name" value="ABC_TM1"/>
    <property type="match status" value="1"/>
</dbReference>
<dbReference type="Gene3D" id="1.10.3720.10">
    <property type="entry name" value="MetI-like"/>
    <property type="match status" value="1"/>
</dbReference>
<gene>
    <name evidence="10" type="ORF">CQY20_00625</name>
    <name evidence="9" type="ORF">MAGR_59200</name>
</gene>
<dbReference type="Proteomes" id="UP000465302">
    <property type="component" value="Unassembled WGS sequence"/>
</dbReference>
<dbReference type="EMBL" id="BLKS01000001">
    <property type="protein sequence ID" value="GFG54479.1"/>
    <property type="molecule type" value="Genomic_DNA"/>
</dbReference>
<evidence type="ECO:0000313" key="9">
    <source>
        <dbReference type="EMBL" id="GFG54479.1"/>
    </source>
</evidence>
<sequence length="268" mass="30001">MTATATRSAAPSRSWAAWLTSDVAARYTARLLMLVLWQAIGALSTRIPTPLGTIEFLIDEMMRGEFWPHLTWTLRRAAISLSVVLVLGIAIGWAMGRWWRVGAYFRDVVTIMLALPAFIWALLSAMWWGFSEVGPFVVPVLAATPMLVASTYEGAKSLPQPLIAMSTAYRVPKARFFGWLVLPAMAPYIFAGFRYAVLAGWGALSLVEFFASNWGAGYRAAFWYDAGNFNGLMGWGLVEIVVILAVDRLVLERLARRSRRWQEGTERW</sequence>
<dbReference type="PANTHER" id="PTHR30151:SF0">
    <property type="entry name" value="ABC TRANSPORTER PERMEASE PROTEIN MJ0413-RELATED"/>
    <property type="match status" value="1"/>
</dbReference>
<comment type="caution">
    <text evidence="10">The sequence shown here is derived from an EMBL/GenBank/DDBJ whole genome shotgun (WGS) entry which is preliminary data.</text>
</comment>
<evidence type="ECO:0000256" key="5">
    <source>
        <dbReference type="ARBA" id="ARBA00022989"/>
    </source>
</evidence>
<dbReference type="SUPFAM" id="SSF161098">
    <property type="entry name" value="MetI-like"/>
    <property type="match status" value="1"/>
</dbReference>
<reference evidence="9" key="3">
    <citation type="submission" date="2020-02" db="EMBL/GenBank/DDBJ databases">
        <authorList>
            <person name="Matsumoto Y."/>
            <person name="Motooka D."/>
            <person name="Nakamura S."/>
        </authorList>
    </citation>
    <scope>NUCLEOTIDE SEQUENCE</scope>
    <source>
        <strain evidence="9">JCM 6377</strain>
    </source>
</reference>
<feature type="transmembrane region" description="Helical" evidence="7">
    <location>
        <begin position="77"/>
        <end position="96"/>
    </location>
</feature>
<reference evidence="9 12" key="2">
    <citation type="journal article" date="2019" name="Emerg. Microbes Infect.">
        <title>Comprehensive subspecies identification of 175 nontuberculous mycobacteria species based on 7547 genomic profiles.</title>
        <authorList>
            <person name="Matsumoto Y."/>
            <person name="Kinjo T."/>
            <person name="Motooka D."/>
            <person name="Nabeya D."/>
            <person name="Jung N."/>
            <person name="Uechi K."/>
            <person name="Horii T."/>
            <person name="Iida T."/>
            <person name="Fujita J."/>
            <person name="Nakamura S."/>
        </authorList>
    </citation>
    <scope>NUCLEOTIDE SEQUENCE [LARGE SCALE GENOMIC DNA]</scope>
    <source>
        <strain evidence="9 12">JCM 6377</strain>
    </source>
</reference>
<evidence type="ECO:0000256" key="7">
    <source>
        <dbReference type="RuleBase" id="RU363032"/>
    </source>
</evidence>
<evidence type="ECO:0000256" key="6">
    <source>
        <dbReference type="ARBA" id="ARBA00023136"/>
    </source>
</evidence>
<evidence type="ECO:0000313" key="10">
    <source>
        <dbReference type="EMBL" id="PEG43128.1"/>
    </source>
</evidence>
<dbReference type="GO" id="GO:0005886">
    <property type="term" value="C:plasma membrane"/>
    <property type="evidence" value="ECO:0007669"/>
    <property type="project" value="UniProtKB-SubCell"/>
</dbReference>
<dbReference type="GO" id="GO:0055085">
    <property type="term" value="P:transmembrane transport"/>
    <property type="evidence" value="ECO:0007669"/>
    <property type="project" value="InterPro"/>
</dbReference>
<evidence type="ECO:0000256" key="1">
    <source>
        <dbReference type="ARBA" id="ARBA00004651"/>
    </source>
</evidence>
<dbReference type="AlphaFoldDB" id="A0A2A7NI38"/>
<proteinExistence type="inferred from homology"/>
<evidence type="ECO:0000313" key="11">
    <source>
        <dbReference type="Proteomes" id="UP000220914"/>
    </source>
</evidence>
<feature type="domain" description="ABC transmembrane type-1" evidence="8">
    <location>
        <begin position="70"/>
        <end position="250"/>
    </location>
</feature>
<feature type="transmembrane region" description="Helical" evidence="7">
    <location>
        <begin position="232"/>
        <end position="251"/>
    </location>
</feature>
<accession>A0A2A7NI38</accession>
<dbReference type="RefSeq" id="WP_097937701.1">
    <property type="nucleotide sequence ID" value="NZ_BLKS01000001.1"/>
</dbReference>
<keyword evidence="3" id="KW-1003">Cell membrane</keyword>
<keyword evidence="4 7" id="KW-0812">Transmembrane</keyword>
<dbReference type="Pfam" id="PF00528">
    <property type="entry name" value="BPD_transp_1"/>
    <property type="match status" value="1"/>
</dbReference>
<reference evidence="10 11" key="1">
    <citation type="submission" date="2017-10" db="EMBL/GenBank/DDBJ databases">
        <title>The new phylogeny of genus Mycobacterium.</title>
        <authorList>
            <person name="Tortoli E."/>
            <person name="Trovato A."/>
            <person name="Cirillo D.M."/>
        </authorList>
    </citation>
    <scope>NUCLEOTIDE SEQUENCE [LARGE SCALE GENOMIC DNA]</scope>
    <source>
        <strain evidence="10 11">CCUG37673</strain>
    </source>
</reference>
<evidence type="ECO:0000256" key="2">
    <source>
        <dbReference type="ARBA" id="ARBA00022448"/>
    </source>
</evidence>
<keyword evidence="11" id="KW-1185">Reference proteome</keyword>
<comment type="similarity">
    <text evidence="7">Belongs to the binding-protein-dependent transport system permease family.</text>
</comment>
<dbReference type="Proteomes" id="UP000220914">
    <property type="component" value="Unassembled WGS sequence"/>
</dbReference>
<evidence type="ECO:0000259" key="8">
    <source>
        <dbReference type="PROSITE" id="PS50928"/>
    </source>
</evidence>
<keyword evidence="6 7" id="KW-0472">Membrane</keyword>